<dbReference type="InterPro" id="IPR017452">
    <property type="entry name" value="GPCR_Rhodpsn_7TM"/>
</dbReference>
<dbReference type="GeneID" id="111137928"/>
<dbReference type="SUPFAM" id="SSF81321">
    <property type="entry name" value="Family A G protein-coupled receptor-like"/>
    <property type="match status" value="1"/>
</dbReference>
<protein>
    <submittedName>
        <fullName evidence="13">Prostaglandin E2 receptor EP4 subtype-like</fullName>
    </submittedName>
</protein>
<feature type="transmembrane region" description="Helical" evidence="10">
    <location>
        <begin position="230"/>
        <end position="251"/>
    </location>
</feature>
<dbReference type="AlphaFoldDB" id="A0A8B8EZ52"/>
<evidence type="ECO:0000256" key="5">
    <source>
        <dbReference type="ARBA" id="ARBA00023040"/>
    </source>
</evidence>
<keyword evidence="5" id="KW-0297">G-protein coupled receptor</keyword>
<name>A0A8B8EZ52_CRAVI</name>
<evidence type="ECO:0000256" key="8">
    <source>
        <dbReference type="ARBA" id="ARBA00023180"/>
    </source>
</evidence>
<evidence type="ECO:0000256" key="7">
    <source>
        <dbReference type="ARBA" id="ARBA00023170"/>
    </source>
</evidence>
<evidence type="ECO:0000256" key="4">
    <source>
        <dbReference type="ARBA" id="ARBA00022989"/>
    </source>
</evidence>
<dbReference type="Proteomes" id="UP000694844">
    <property type="component" value="Chromosome 5"/>
</dbReference>
<keyword evidence="7" id="KW-0675">Receptor</keyword>
<dbReference type="GO" id="GO:0007189">
    <property type="term" value="P:adenylate cyclase-activating G protein-coupled receptor signaling pathway"/>
    <property type="evidence" value="ECO:0007669"/>
    <property type="project" value="TreeGrafter"/>
</dbReference>
<comment type="subcellular location">
    <subcellularLocation>
        <location evidence="1">Cell membrane</location>
        <topology evidence="1">Multi-pass membrane protein</topology>
    </subcellularLocation>
</comment>
<dbReference type="PANTHER" id="PTHR11866">
    <property type="entry name" value="G-PROTEIN COUPLED RECEPTOR FAMILY 1 MEMBER"/>
    <property type="match status" value="1"/>
</dbReference>
<evidence type="ECO:0000256" key="9">
    <source>
        <dbReference type="ARBA" id="ARBA00023224"/>
    </source>
</evidence>
<dbReference type="PROSITE" id="PS00237">
    <property type="entry name" value="G_PROTEIN_RECEP_F1_1"/>
    <property type="match status" value="1"/>
</dbReference>
<keyword evidence="8" id="KW-0325">Glycoprotein</keyword>
<organism evidence="12 13">
    <name type="scientific">Crassostrea virginica</name>
    <name type="common">Eastern oyster</name>
    <dbReference type="NCBI Taxonomy" id="6565"/>
    <lineage>
        <taxon>Eukaryota</taxon>
        <taxon>Metazoa</taxon>
        <taxon>Spiralia</taxon>
        <taxon>Lophotrochozoa</taxon>
        <taxon>Mollusca</taxon>
        <taxon>Bivalvia</taxon>
        <taxon>Autobranchia</taxon>
        <taxon>Pteriomorphia</taxon>
        <taxon>Ostreida</taxon>
        <taxon>Ostreoidea</taxon>
        <taxon>Ostreidae</taxon>
        <taxon>Crassostrea</taxon>
    </lineage>
</organism>
<feature type="transmembrane region" description="Helical" evidence="10">
    <location>
        <begin position="28"/>
        <end position="45"/>
    </location>
</feature>
<dbReference type="OrthoDB" id="6122971at2759"/>
<keyword evidence="4 10" id="KW-1133">Transmembrane helix</keyword>
<keyword evidence="12" id="KW-1185">Reference proteome</keyword>
<gene>
    <name evidence="13" type="primary">LOC111137928</name>
</gene>
<dbReference type="Pfam" id="PF00001">
    <property type="entry name" value="7tm_1"/>
    <property type="match status" value="1"/>
</dbReference>
<evidence type="ECO:0000313" key="12">
    <source>
        <dbReference type="Proteomes" id="UP000694844"/>
    </source>
</evidence>
<dbReference type="PROSITE" id="PS50262">
    <property type="entry name" value="G_PROTEIN_RECEP_F1_2"/>
    <property type="match status" value="1"/>
</dbReference>
<evidence type="ECO:0000256" key="2">
    <source>
        <dbReference type="ARBA" id="ARBA00022475"/>
    </source>
</evidence>
<accession>A0A8B8EZ52</accession>
<feature type="transmembrane region" description="Helical" evidence="10">
    <location>
        <begin position="57"/>
        <end position="77"/>
    </location>
</feature>
<dbReference type="Gene3D" id="1.20.1070.10">
    <property type="entry name" value="Rhodopsin 7-helix transmembrane proteins"/>
    <property type="match status" value="1"/>
</dbReference>
<dbReference type="RefSeq" id="XP_022345340.1">
    <property type="nucleotide sequence ID" value="XM_022489632.1"/>
</dbReference>
<evidence type="ECO:0000256" key="10">
    <source>
        <dbReference type="SAM" id="Phobius"/>
    </source>
</evidence>
<evidence type="ECO:0000256" key="3">
    <source>
        <dbReference type="ARBA" id="ARBA00022692"/>
    </source>
</evidence>
<proteinExistence type="predicted"/>
<keyword evidence="3 10" id="KW-0812">Transmembrane</keyword>
<dbReference type="PANTHER" id="PTHR11866:SF16">
    <property type="entry name" value="PROSTAGLANDIN E2 RECEPTOR EP4 SUBTYPE-LIKE PROTEIN"/>
    <property type="match status" value="1"/>
</dbReference>
<evidence type="ECO:0000256" key="1">
    <source>
        <dbReference type="ARBA" id="ARBA00004651"/>
    </source>
</evidence>
<evidence type="ECO:0000259" key="11">
    <source>
        <dbReference type="PROSITE" id="PS50262"/>
    </source>
</evidence>
<dbReference type="GO" id="GO:0005886">
    <property type="term" value="C:plasma membrane"/>
    <property type="evidence" value="ECO:0007669"/>
    <property type="project" value="UniProtKB-SubCell"/>
</dbReference>
<keyword evidence="2" id="KW-1003">Cell membrane</keyword>
<feature type="transmembrane region" description="Helical" evidence="10">
    <location>
        <begin position="186"/>
        <end position="209"/>
    </location>
</feature>
<dbReference type="InterPro" id="IPR000276">
    <property type="entry name" value="GPCR_Rhodpsn"/>
</dbReference>
<keyword evidence="9" id="KW-0807">Transducer</keyword>
<dbReference type="InterPro" id="IPR008365">
    <property type="entry name" value="Prostanoid_rcpt"/>
</dbReference>
<feature type="transmembrane region" description="Helical" evidence="10">
    <location>
        <begin position="97"/>
        <end position="120"/>
    </location>
</feature>
<feature type="transmembrane region" description="Helical" evidence="10">
    <location>
        <begin position="140"/>
        <end position="166"/>
    </location>
</feature>
<dbReference type="GO" id="GO:0004930">
    <property type="term" value="F:G protein-coupled receptor activity"/>
    <property type="evidence" value="ECO:0007669"/>
    <property type="project" value="UniProtKB-KW"/>
</dbReference>
<dbReference type="GO" id="GO:0007204">
    <property type="term" value="P:positive regulation of cytosolic calcium ion concentration"/>
    <property type="evidence" value="ECO:0007669"/>
    <property type="project" value="TreeGrafter"/>
</dbReference>
<keyword evidence="6 10" id="KW-0472">Membrane</keyword>
<dbReference type="KEGG" id="cvn:111137928"/>
<sequence length="315" mass="36587">MANYSGDSRYEMCDSRENESWIPTALEYFFGTFGNILAMILVWVTRGTHRWVGFYRMFSALVITDFFGVFFAYPFIISRYISDFTYCFSIWQCNFTSFVLVDAHLAAALLICAMSLDRWLILVIPDRVNHPTSGSKYSKVILIIWLLSSFVAMLPLVGVGSVQMFYPGSWCYFDFLRKDTANLFVSYLFSILTFVVIIVTLIFNIVTICKLYIRPLSRENLHDVAGYDEHYVMIFIVAVTVSFVATCGPFFVNIFLHATGVRESNGPQEMWLERIAVLNAIIDPWLYIVLRKESIERLSTLFRRCRRRTEYESMQ</sequence>
<dbReference type="PRINTS" id="PR01788">
    <property type="entry name" value="PROSTANOIDR"/>
</dbReference>
<feature type="domain" description="G-protein coupled receptors family 1 profile" evidence="11">
    <location>
        <begin position="34"/>
        <end position="287"/>
    </location>
</feature>
<evidence type="ECO:0000256" key="6">
    <source>
        <dbReference type="ARBA" id="ARBA00023136"/>
    </source>
</evidence>
<evidence type="ECO:0000313" key="13">
    <source>
        <dbReference type="RefSeq" id="XP_022345340.1"/>
    </source>
</evidence>
<reference evidence="13" key="1">
    <citation type="submission" date="2025-08" db="UniProtKB">
        <authorList>
            <consortium name="RefSeq"/>
        </authorList>
    </citation>
    <scope>IDENTIFICATION</scope>
    <source>
        <tissue evidence="13">Whole sample</tissue>
    </source>
</reference>